<organism evidence="2 3">
    <name type="scientific">Natrinema versiforme</name>
    <dbReference type="NCBI Taxonomy" id="88724"/>
    <lineage>
        <taxon>Archaea</taxon>
        <taxon>Methanobacteriati</taxon>
        <taxon>Methanobacteriota</taxon>
        <taxon>Stenosarchaea group</taxon>
        <taxon>Halobacteria</taxon>
        <taxon>Halobacteriales</taxon>
        <taxon>Natrialbaceae</taxon>
        <taxon>Natrinema</taxon>
    </lineage>
</organism>
<evidence type="ECO:0000313" key="2">
    <source>
        <dbReference type="EMBL" id="QCS42838.1"/>
    </source>
</evidence>
<evidence type="ECO:0000313" key="3">
    <source>
        <dbReference type="Proteomes" id="UP000302218"/>
    </source>
</evidence>
<reference evidence="3" key="1">
    <citation type="submission" date="2019-05" db="EMBL/GenBank/DDBJ databases">
        <title>Genome sequence and methylation pattern of the halophilic Archaeon Natrinema versiforme BOL5-4.</title>
        <authorList>
            <person name="DasSarma P."/>
            <person name="Anton B.P."/>
            <person name="DasSarma S.L."/>
            <person name="Martinez F.L."/>
            <person name="Guzman D."/>
            <person name="Roberts R.J."/>
            <person name="DasSarma S."/>
        </authorList>
    </citation>
    <scope>NUCLEOTIDE SEQUENCE [LARGE SCALE GENOMIC DNA]</scope>
    <source>
        <strain evidence="3">BOL5-4</strain>
    </source>
</reference>
<evidence type="ECO:0000259" key="1">
    <source>
        <dbReference type="PROSITE" id="PS51352"/>
    </source>
</evidence>
<dbReference type="InterPro" id="IPR013766">
    <property type="entry name" value="Thioredoxin_domain"/>
</dbReference>
<dbReference type="KEGG" id="nvr:FEJ81_10890"/>
<dbReference type="Gene3D" id="3.40.30.10">
    <property type="entry name" value="Glutaredoxin"/>
    <property type="match status" value="1"/>
</dbReference>
<dbReference type="GO" id="GO:0016209">
    <property type="term" value="F:antioxidant activity"/>
    <property type="evidence" value="ECO:0007669"/>
    <property type="project" value="InterPro"/>
</dbReference>
<dbReference type="PROSITE" id="PS51352">
    <property type="entry name" value="THIOREDOXIN_2"/>
    <property type="match status" value="1"/>
</dbReference>
<dbReference type="GeneID" id="40265785"/>
<dbReference type="PANTHER" id="PTHR43640">
    <property type="entry name" value="OS07G0260300 PROTEIN"/>
    <property type="match status" value="1"/>
</dbReference>
<dbReference type="InterPro" id="IPR036249">
    <property type="entry name" value="Thioredoxin-like_sf"/>
</dbReference>
<dbReference type="InterPro" id="IPR047262">
    <property type="entry name" value="PRX-like1"/>
</dbReference>
<accession>A0A4P8WHD7</accession>
<feature type="domain" description="Thioredoxin" evidence="1">
    <location>
        <begin position="10"/>
        <end position="182"/>
    </location>
</feature>
<dbReference type="CDD" id="cd02969">
    <property type="entry name" value="PRX_like1"/>
    <property type="match status" value="1"/>
</dbReference>
<sequence>MVLQESESELEAGDAAPAFELEGVDGETYTLESFADDEALLVVFTCNHCPYAQAKFDLLNELAEEYDDVSVVGINSNDAEEYPEDSFEKMREFVDDGNVQYDAYLRDESQTVAREYGAVCTPDPFLFENSAARGTADSRAAEPREDGGEFRLAYHGRLDDAPNPDDEPSRFEIREAIDAVLAGEDIDLEWQPSRGCSIKWKDE</sequence>
<gene>
    <name evidence="2" type="ORF">FEJ81_10890</name>
</gene>
<dbReference type="OrthoDB" id="334137at2157"/>
<dbReference type="SUPFAM" id="SSF52833">
    <property type="entry name" value="Thioredoxin-like"/>
    <property type="match status" value="1"/>
</dbReference>
<dbReference type="Proteomes" id="UP000302218">
    <property type="component" value="Chromosome"/>
</dbReference>
<dbReference type="AlphaFoldDB" id="A0A4P8WHD7"/>
<name>A0A4P8WHD7_9EURY</name>
<dbReference type="PANTHER" id="PTHR43640:SF1">
    <property type="entry name" value="THIOREDOXIN-DEPENDENT PEROXIREDOXIN"/>
    <property type="match status" value="1"/>
</dbReference>
<dbReference type="InterPro" id="IPR000866">
    <property type="entry name" value="AhpC/TSA"/>
</dbReference>
<dbReference type="RefSeq" id="WP_138245315.1">
    <property type="nucleotide sequence ID" value="NZ_CP040330.1"/>
</dbReference>
<dbReference type="GO" id="GO:0016491">
    <property type="term" value="F:oxidoreductase activity"/>
    <property type="evidence" value="ECO:0007669"/>
    <property type="project" value="InterPro"/>
</dbReference>
<protein>
    <submittedName>
        <fullName evidence="2">Thioredoxin family protein</fullName>
    </submittedName>
</protein>
<proteinExistence type="predicted"/>
<dbReference type="Pfam" id="PF00578">
    <property type="entry name" value="AhpC-TSA"/>
    <property type="match status" value="1"/>
</dbReference>
<dbReference type="EMBL" id="CP040330">
    <property type="protein sequence ID" value="QCS42838.1"/>
    <property type="molecule type" value="Genomic_DNA"/>
</dbReference>